<accession>A0ABQ4L1F6</accession>
<dbReference type="EMBL" id="BORJ01000012">
    <property type="protein sequence ID" value="GIN98117.1"/>
    <property type="molecule type" value="Genomic_DNA"/>
</dbReference>
<proteinExistence type="predicted"/>
<name>A0ABQ4L1F6_SIMTE</name>
<comment type="caution">
    <text evidence="1">The sequence shown here is derived from an EMBL/GenBank/DDBJ whole genome shotgun (WGS) entry which is preliminary data.</text>
</comment>
<organism evidence="1 2">
    <name type="scientific">Siminovitchia terrae</name>
    <name type="common">Bacillus terrae</name>
    <dbReference type="NCBI Taxonomy" id="1914933"/>
    <lineage>
        <taxon>Bacteria</taxon>
        <taxon>Bacillati</taxon>
        <taxon>Bacillota</taxon>
        <taxon>Bacilli</taxon>
        <taxon>Bacillales</taxon>
        <taxon>Bacillaceae</taxon>
        <taxon>Siminovitchia</taxon>
    </lineage>
</organism>
<dbReference type="Proteomes" id="UP000680670">
    <property type="component" value="Unassembled WGS sequence"/>
</dbReference>
<protein>
    <submittedName>
        <fullName evidence="1">Uncharacterized protein</fullName>
    </submittedName>
</protein>
<sequence length="66" mass="7710">MQYYEALTYPESKSITKVFRTDEGKEGEIKLYLIAREVEQLFAMATLFVKSYIPLTPWKAFIQVGK</sequence>
<evidence type="ECO:0000313" key="1">
    <source>
        <dbReference type="EMBL" id="GIN98117.1"/>
    </source>
</evidence>
<keyword evidence="2" id="KW-1185">Reference proteome</keyword>
<gene>
    <name evidence="1" type="ORF">J6TS1_39870</name>
</gene>
<evidence type="ECO:0000313" key="2">
    <source>
        <dbReference type="Proteomes" id="UP000680670"/>
    </source>
</evidence>
<reference evidence="1 2" key="1">
    <citation type="submission" date="2021-03" db="EMBL/GenBank/DDBJ databases">
        <title>Antimicrobial resistance genes in bacteria isolated from Japanese honey, and their potential for conferring macrolide and lincosamide resistance in the American foulbrood pathogen Paenibacillus larvae.</title>
        <authorList>
            <person name="Okamoto M."/>
            <person name="Kumagai M."/>
            <person name="Kanamori H."/>
            <person name="Takamatsu D."/>
        </authorList>
    </citation>
    <scope>NUCLEOTIDE SEQUENCE [LARGE SCALE GENOMIC DNA]</scope>
    <source>
        <strain evidence="1 2">J6TS1</strain>
    </source>
</reference>